<dbReference type="EMBL" id="JAQQKV010000002">
    <property type="protein sequence ID" value="MDC7676876.1"/>
    <property type="molecule type" value="Genomic_DNA"/>
</dbReference>
<accession>A0ABT5HKV5</accession>
<evidence type="ECO:0000256" key="3">
    <source>
        <dbReference type="ARBA" id="ARBA00022705"/>
    </source>
</evidence>
<keyword evidence="5 8" id="KW-0067">ATP-binding</keyword>
<dbReference type="InterPro" id="IPR013159">
    <property type="entry name" value="DnaA_C"/>
</dbReference>
<protein>
    <recommendedName>
        <fullName evidence="8 9">Chromosomal replication initiator protein DnaA</fullName>
    </recommendedName>
</protein>
<evidence type="ECO:0000256" key="9">
    <source>
        <dbReference type="NCBIfam" id="TIGR00362"/>
    </source>
</evidence>
<dbReference type="PANTHER" id="PTHR30050:SF2">
    <property type="entry name" value="CHROMOSOMAL REPLICATION INITIATOR PROTEIN DNAA"/>
    <property type="match status" value="1"/>
</dbReference>
<feature type="domain" description="AAA+ ATPase" evidence="12">
    <location>
        <begin position="202"/>
        <end position="330"/>
    </location>
</feature>
<name>A0ABT5HKV5_9CAUL</name>
<dbReference type="PANTHER" id="PTHR30050">
    <property type="entry name" value="CHROMOSOMAL REPLICATION INITIATOR PROTEIN DNAA"/>
    <property type="match status" value="1"/>
</dbReference>
<evidence type="ECO:0000256" key="10">
    <source>
        <dbReference type="RuleBase" id="RU000577"/>
    </source>
</evidence>
<dbReference type="InterPro" id="IPR018312">
    <property type="entry name" value="Chromosome_initiator_DnaA_CS"/>
</dbReference>
<dbReference type="HAMAP" id="MF_00377">
    <property type="entry name" value="DnaA_bact"/>
    <property type="match status" value="1"/>
</dbReference>
<comment type="subunit">
    <text evidence="8">Oligomerizes as a right-handed, spiral filament on DNA at oriC.</text>
</comment>
<dbReference type="InterPro" id="IPR020591">
    <property type="entry name" value="Chromosome_initiator_DnaA-like"/>
</dbReference>
<evidence type="ECO:0000313" key="15">
    <source>
        <dbReference type="Proteomes" id="UP001218579"/>
    </source>
</evidence>
<dbReference type="Proteomes" id="UP001218579">
    <property type="component" value="Unassembled WGS sequence"/>
</dbReference>
<evidence type="ECO:0000256" key="4">
    <source>
        <dbReference type="ARBA" id="ARBA00022741"/>
    </source>
</evidence>
<feature type="region of interest" description="Domain IV, binds dsDNA" evidence="8">
    <location>
        <begin position="392"/>
        <end position="513"/>
    </location>
</feature>
<keyword evidence="6 8" id="KW-0446">Lipid-binding</keyword>
<proteinExistence type="inferred from homology"/>
<dbReference type="InterPro" id="IPR003593">
    <property type="entry name" value="AAA+_ATPase"/>
</dbReference>
<dbReference type="Pfam" id="PF00308">
    <property type="entry name" value="Bac_DnaA"/>
    <property type="match status" value="1"/>
</dbReference>
<sequence>MPGLTNWSPILPETVWSKVASALRQELGDGPYNSYVAPSALKVTVDGDPVLVTPTVYARDWFQRNALRRIHELWAQFDPEGRVLDLQSRIDFDTCERQRQAQKALSETLDVAKSVSRSESDMPLSSVKANDAAIVADTGVSKSNELSGLEATQVQALAQARADLNRIAGLQDRLTFETFVAGRGNEFAYTMSRQVAGWGDGHFNPVFFHGPYGYGKTHLLNAIAWEAKVRRPDAKIVYLTAEKFTNTFVKAVMDRSQSVFKEEIRSADLLLIDDVHFIGGKTSSQEELFHTLTALIEKNRRVVFTADRPPTQLTEIEARLRSHLSSGLVCALDVADQALRIGIIERKLEQLSRRLGLSRMPHVDVLQFIADSVPGSIRELEGAVNTLAASAGARLGSLTLDEAMALLQPNLKVSVERRVTVDEIQKLTADHFSLKQADLLSERRTRSVARPRQVAMWLCKQHTTRSYPDIGRRFGGRDHTTVLHAVKKIEELLQTDDQIARDVEALTRKLRSN</sequence>
<keyword evidence="4 8" id="KW-0547">Nucleotide-binding</keyword>
<keyword evidence="2 8" id="KW-0963">Cytoplasm</keyword>
<comment type="caution">
    <text evidence="14">The sequence shown here is derived from an EMBL/GenBank/DDBJ whole genome shotgun (WGS) entry which is preliminary data.</text>
</comment>
<dbReference type="InterPro" id="IPR010921">
    <property type="entry name" value="Trp_repressor/repl_initiator"/>
</dbReference>
<dbReference type="CDD" id="cd00009">
    <property type="entry name" value="AAA"/>
    <property type="match status" value="1"/>
</dbReference>
<dbReference type="InterPro" id="IPR001957">
    <property type="entry name" value="Chromosome_initiator_DnaA"/>
</dbReference>
<reference evidence="14 15" key="1">
    <citation type="submission" date="2023-01" db="EMBL/GenBank/DDBJ databases">
        <title>Novel species of the genus Asticcacaulis isolated from rivers.</title>
        <authorList>
            <person name="Lu H."/>
        </authorList>
    </citation>
    <scope>NUCLEOTIDE SEQUENCE [LARGE SCALE GENOMIC DNA]</scope>
    <source>
        <strain evidence="14 15">LKC15W</strain>
    </source>
</reference>
<feature type="binding site" evidence="8">
    <location>
        <position position="215"/>
    </location>
    <ligand>
        <name>ATP</name>
        <dbReference type="ChEBI" id="CHEBI:30616"/>
    </ligand>
</feature>
<comment type="caution">
    <text evidence="8">Lacks conserved residue(s) required for the propagation of feature annotation.</text>
</comment>
<dbReference type="Gene3D" id="3.40.50.300">
    <property type="entry name" value="P-loop containing nucleotide triphosphate hydrolases"/>
    <property type="match status" value="1"/>
</dbReference>
<comment type="function">
    <text evidence="8 10">Plays an essential role in the initiation and regulation of chromosomal replication. ATP-DnaA binds to the origin of replication (oriC) to initiate formation of the DNA replication initiation complex once per cell cycle. Binds the DnaA box (a 9 base pair repeat at the origin) and separates the double-stranded (ds)DNA. Forms a right-handed helical filament on oriC DNA; dsDNA binds to the exterior of the filament while single-stranded (ss)DNA is stabiized in the filament's interior. The ATP-DnaA-oriC complex binds and stabilizes one strand of the AT-rich DNA unwinding element (DUE), permitting loading of DNA polymerase. After initiation quickly degrades to an ADP-DnaA complex that is not apt for DNA replication. Binds acidic phospholipids.</text>
</comment>
<dbReference type="Gene3D" id="1.10.1750.10">
    <property type="match status" value="1"/>
</dbReference>
<comment type="similarity">
    <text evidence="1 8 11">Belongs to the DnaA family.</text>
</comment>
<dbReference type="SMART" id="SM00760">
    <property type="entry name" value="Bac_DnaA_C"/>
    <property type="match status" value="1"/>
</dbReference>
<evidence type="ECO:0000256" key="11">
    <source>
        <dbReference type="RuleBase" id="RU004227"/>
    </source>
</evidence>
<evidence type="ECO:0000256" key="7">
    <source>
        <dbReference type="ARBA" id="ARBA00023125"/>
    </source>
</evidence>
<evidence type="ECO:0000313" key="14">
    <source>
        <dbReference type="EMBL" id="MDC7676876.1"/>
    </source>
</evidence>
<dbReference type="SUPFAM" id="SSF52540">
    <property type="entry name" value="P-loop containing nucleoside triphosphate hydrolases"/>
    <property type="match status" value="1"/>
</dbReference>
<dbReference type="Pfam" id="PF08299">
    <property type="entry name" value="Bac_DnaA_C"/>
    <property type="match status" value="1"/>
</dbReference>
<dbReference type="CDD" id="cd06571">
    <property type="entry name" value="Bac_DnaA_C"/>
    <property type="match status" value="1"/>
</dbReference>
<comment type="domain">
    <text evidence="8">Domain I is involved in oligomerization and binding regulators, domain II is flexibile and of varying length in different bacteria, domain III forms the AAA+ region, while domain IV binds dsDNA.</text>
</comment>
<dbReference type="PRINTS" id="PR00051">
    <property type="entry name" value="DNAA"/>
</dbReference>
<dbReference type="Gene3D" id="1.10.8.60">
    <property type="match status" value="1"/>
</dbReference>
<evidence type="ECO:0000256" key="5">
    <source>
        <dbReference type="ARBA" id="ARBA00022840"/>
    </source>
</evidence>
<dbReference type="NCBIfam" id="TIGR00362">
    <property type="entry name" value="DnaA"/>
    <property type="match status" value="1"/>
</dbReference>
<evidence type="ECO:0000259" key="13">
    <source>
        <dbReference type="SMART" id="SM00760"/>
    </source>
</evidence>
<evidence type="ECO:0000256" key="2">
    <source>
        <dbReference type="ARBA" id="ARBA00022490"/>
    </source>
</evidence>
<evidence type="ECO:0000259" key="12">
    <source>
        <dbReference type="SMART" id="SM00382"/>
    </source>
</evidence>
<dbReference type="Gene3D" id="3.30.300.180">
    <property type="match status" value="1"/>
</dbReference>
<evidence type="ECO:0000256" key="6">
    <source>
        <dbReference type="ARBA" id="ARBA00023121"/>
    </source>
</evidence>
<feature type="binding site" evidence="8">
    <location>
        <position position="213"/>
    </location>
    <ligand>
        <name>ATP</name>
        <dbReference type="ChEBI" id="CHEBI:30616"/>
    </ligand>
</feature>
<evidence type="ECO:0000256" key="8">
    <source>
        <dbReference type="HAMAP-Rule" id="MF_00377"/>
    </source>
</evidence>
<keyword evidence="3 8" id="KW-0235">DNA replication</keyword>
<feature type="domain" description="Chromosomal replication initiator DnaA C-terminal" evidence="13">
    <location>
        <begin position="420"/>
        <end position="489"/>
    </location>
</feature>
<dbReference type="SUPFAM" id="SSF48295">
    <property type="entry name" value="TrpR-like"/>
    <property type="match status" value="1"/>
</dbReference>
<dbReference type="RefSeq" id="WP_272745192.1">
    <property type="nucleotide sequence ID" value="NZ_JAQQKV010000002.1"/>
</dbReference>
<dbReference type="SMART" id="SM00382">
    <property type="entry name" value="AAA"/>
    <property type="match status" value="1"/>
</dbReference>
<dbReference type="Pfam" id="PF11638">
    <property type="entry name" value="DnaA_N"/>
    <property type="match status" value="1"/>
</dbReference>
<dbReference type="InterPro" id="IPR038454">
    <property type="entry name" value="DnaA_N_sf"/>
</dbReference>
<comment type="subcellular location">
    <subcellularLocation>
        <location evidence="8">Cytoplasm</location>
    </subcellularLocation>
</comment>
<feature type="region of interest" description="Domain I, interacts with DnaA modulators" evidence="8">
    <location>
        <begin position="1"/>
        <end position="108"/>
    </location>
</feature>
<gene>
    <name evidence="8 14" type="primary">dnaA</name>
    <name evidence="14" type="ORF">PQU98_12085</name>
</gene>
<dbReference type="InterPro" id="IPR024633">
    <property type="entry name" value="DnaA_N_dom"/>
</dbReference>
<keyword evidence="15" id="KW-1185">Reference proteome</keyword>
<dbReference type="InterPro" id="IPR013317">
    <property type="entry name" value="DnaA_dom"/>
</dbReference>
<feature type="binding site" evidence="8">
    <location>
        <position position="216"/>
    </location>
    <ligand>
        <name>ATP</name>
        <dbReference type="ChEBI" id="CHEBI:30616"/>
    </ligand>
</feature>
<evidence type="ECO:0000256" key="1">
    <source>
        <dbReference type="ARBA" id="ARBA00006583"/>
    </source>
</evidence>
<dbReference type="InterPro" id="IPR027417">
    <property type="entry name" value="P-loop_NTPase"/>
</dbReference>
<keyword evidence="7 8" id="KW-0238">DNA-binding</keyword>
<feature type="binding site" evidence="8">
    <location>
        <position position="217"/>
    </location>
    <ligand>
        <name>ATP</name>
        <dbReference type="ChEBI" id="CHEBI:30616"/>
    </ligand>
</feature>
<organism evidence="14 15">
    <name type="scientific">Asticcacaulis machinosus</name>
    <dbReference type="NCBI Taxonomy" id="2984211"/>
    <lineage>
        <taxon>Bacteria</taxon>
        <taxon>Pseudomonadati</taxon>
        <taxon>Pseudomonadota</taxon>
        <taxon>Alphaproteobacteria</taxon>
        <taxon>Caulobacterales</taxon>
        <taxon>Caulobacteraceae</taxon>
        <taxon>Asticcacaulis</taxon>
    </lineage>
</organism>
<dbReference type="PROSITE" id="PS01008">
    <property type="entry name" value="DNAA"/>
    <property type="match status" value="1"/>
</dbReference>